<dbReference type="GO" id="GO:0042597">
    <property type="term" value="C:periplasmic space"/>
    <property type="evidence" value="ECO:0007669"/>
    <property type="project" value="UniProtKB-ARBA"/>
</dbReference>
<accession>A0A7W8QHE5</accession>
<gene>
    <name evidence="3" type="ORF">HDA36_000601</name>
</gene>
<keyword evidence="1" id="KW-0732">Signal</keyword>
<protein>
    <submittedName>
        <fullName evidence="3">Peptide/nickel transport system substrate-binding protein</fullName>
    </submittedName>
</protein>
<evidence type="ECO:0000259" key="2">
    <source>
        <dbReference type="Pfam" id="PF00496"/>
    </source>
</evidence>
<evidence type="ECO:0000313" key="4">
    <source>
        <dbReference type="Proteomes" id="UP000572635"/>
    </source>
</evidence>
<feature type="signal peptide" evidence="1">
    <location>
        <begin position="1"/>
        <end position="21"/>
    </location>
</feature>
<dbReference type="RefSeq" id="WP_184388454.1">
    <property type="nucleotide sequence ID" value="NZ_BAAAJD010000023.1"/>
</dbReference>
<organism evidence="3 4">
    <name type="scientific">Nocardiopsis composta</name>
    <dbReference type="NCBI Taxonomy" id="157465"/>
    <lineage>
        <taxon>Bacteria</taxon>
        <taxon>Bacillati</taxon>
        <taxon>Actinomycetota</taxon>
        <taxon>Actinomycetes</taxon>
        <taxon>Streptosporangiales</taxon>
        <taxon>Nocardiopsidaceae</taxon>
        <taxon>Nocardiopsis</taxon>
    </lineage>
</organism>
<dbReference type="Gene3D" id="3.10.105.10">
    <property type="entry name" value="Dipeptide-binding Protein, Domain 3"/>
    <property type="match status" value="1"/>
</dbReference>
<feature type="domain" description="Solute-binding protein family 5" evidence="2">
    <location>
        <begin position="80"/>
        <end position="410"/>
    </location>
</feature>
<dbReference type="InterPro" id="IPR039424">
    <property type="entry name" value="SBP_5"/>
</dbReference>
<evidence type="ECO:0000256" key="1">
    <source>
        <dbReference type="SAM" id="SignalP"/>
    </source>
</evidence>
<reference evidence="3 4" key="1">
    <citation type="submission" date="2020-08" db="EMBL/GenBank/DDBJ databases">
        <title>Sequencing the genomes of 1000 actinobacteria strains.</title>
        <authorList>
            <person name="Klenk H.-P."/>
        </authorList>
    </citation>
    <scope>NUCLEOTIDE SEQUENCE [LARGE SCALE GENOMIC DNA]</scope>
    <source>
        <strain evidence="3 4">DSM 44551</strain>
    </source>
</reference>
<dbReference type="Proteomes" id="UP000572635">
    <property type="component" value="Unassembled WGS sequence"/>
</dbReference>
<dbReference type="Gene3D" id="3.40.190.10">
    <property type="entry name" value="Periplasmic binding protein-like II"/>
    <property type="match status" value="1"/>
</dbReference>
<dbReference type="GO" id="GO:0015833">
    <property type="term" value="P:peptide transport"/>
    <property type="evidence" value="ECO:0007669"/>
    <property type="project" value="TreeGrafter"/>
</dbReference>
<dbReference type="Gene3D" id="3.90.76.10">
    <property type="entry name" value="Dipeptide-binding Protein, Domain 1"/>
    <property type="match status" value="1"/>
</dbReference>
<dbReference type="InterPro" id="IPR000914">
    <property type="entry name" value="SBP_5_dom"/>
</dbReference>
<dbReference type="PANTHER" id="PTHR30290">
    <property type="entry name" value="PERIPLASMIC BINDING COMPONENT OF ABC TRANSPORTER"/>
    <property type="match status" value="1"/>
</dbReference>
<dbReference type="InterPro" id="IPR030678">
    <property type="entry name" value="Peptide/Ni-bd"/>
</dbReference>
<dbReference type="AlphaFoldDB" id="A0A7W8QHE5"/>
<dbReference type="PIRSF" id="PIRSF002741">
    <property type="entry name" value="MppA"/>
    <property type="match status" value="1"/>
</dbReference>
<feature type="chain" id="PRO_5039358846" evidence="1">
    <location>
        <begin position="22"/>
        <end position="501"/>
    </location>
</feature>
<dbReference type="EMBL" id="JACHDB010000001">
    <property type="protein sequence ID" value="MBB5430517.1"/>
    <property type="molecule type" value="Genomic_DNA"/>
</dbReference>
<dbReference type="PROSITE" id="PS51257">
    <property type="entry name" value="PROKAR_LIPOPROTEIN"/>
    <property type="match status" value="1"/>
</dbReference>
<proteinExistence type="predicted"/>
<sequence>MKTRKPLAGTALALSAAVALAGCSGPAADEAVTGGTLAIGLDTDITSLDPIDNLVAHQSTLIVGNAVYEPLFLDGPEGGLVPGLAESIETDDLTDWTLTLKPGLAFSDGSPLDAEAVIAHFERMADPESTCLCQPAAAQIDSAEAADDTTVRLTLAAPDAAFDRNLTRSLGMITTPPEGDGEPLGAGAFAVASTEPGASVTLKPNPEYHGSAPLLDELVFRFLPDTDSRYQSLSSGTVDMVWLHTANLVAQAQTEGLTTAIANSTTATAFLNTTRPPFDDVRVRQAVQAAINREVILEAADQGVGNLSDGPIGSGSPYSVRTDYPEFDPDRARRLLADYGEPVAFDYTTDARPQSAQRAAVIQQMLADVGIEMTIDTVDAATMDTRMFGRDFDAIEFFTSAYGETDTAMKSIFPAEAPGNFAGYDNSEVTGLIGRAAETADAGERAELYGSAAQIIVDEAPILFYTESPSGFAASYTVGGIPDLSEHNVISFLPSELWINR</sequence>
<dbReference type="SUPFAM" id="SSF53850">
    <property type="entry name" value="Periplasmic binding protein-like II"/>
    <property type="match status" value="1"/>
</dbReference>
<evidence type="ECO:0000313" key="3">
    <source>
        <dbReference type="EMBL" id="MBB5430517.1"/>
    </source>
</evidence>
<dbReference type="GO" id="GO:1904680">
    <property type="term" value="F:peptide transmembrane transporter activity"/>
    <property type="evidence" value="ECO:0007669"/>
    <property type="project" value="TreeGrafter"/>
</dbReference>
<name>A0A7W8QHE5_9ACTN</name>
<dbReference type="Pfam" id="PF00496">
    <property type="entry name" value="SBP_bac_5"/>
    <property type="match status" value="1"/>
</dbReference>
<keyword evidence="4" id="KW-1185">Reference proteome</keyword>
<dbReference type="CDD" id="cd00995">
    <property type="entry name" value="PBP2_NikA_DppA_OppA_like"/>
    <property type="match status" value="1"/>
</dbReference>
<dbReference type="GO" id="GO:0043190">
    <property type="term" value="C:ATP-binding cassette (ABC) transporter complex"/>
    <property type="evidence" value="ECO:0007669"/>
    <property type="project" value="InterPro"/>
</dbReference>
<comment type="caution">
    <text evidence="3">The sequence shown here is derived from an EMBL/GenBank/DDBJ whole genome shotgun (WGS) entry which is preliminary data.</text>
</comment>